<reference evidence="2 3" key="1">
    <citation type="submission" date="2019-05" db="EMBL/GenBank/DDBJ databases">
        <title>Another draft genome of Portunus trituberculatus and its Hox gene families provides insights of decapod evolution.</title>
        <authorList>
            <person name="Jeong J.-H."/>
            <person name="Song I."/>
            <person name="Kim S."/>
            <person name="Choi T."/>
            <person name="Kim D."/>
            <person name="Ryu S."/>
            <person name="Kim W."/>
        </authorList>
    </citation>
    <scope>NUCLEOTIDE SEQUENCE [LARGE SCALE GENOMIC DNA]</scope>
    <source>
        <tissue evidence="2">Muscle</tissue>
    </source>
</reference>
<proteinExistence type="predicted"/>
<accession>A0A5B7JJN4</accession>
<organism evidence="2 3">
    <name type="scientific">Portunus trituberculatus</name>
    <name type="common">Swimming crab</name>
    <name type="synonym">Neptunus trituberculatus</name>
    <dbReference type="NCBI Taxonomy" id="210409"/>
    <lineage>
        <taxon>Eukaryota</taxon>
        <taxon>Metazoa</taxon>
        <taxon>Ecdysozoa</taxon>
        <taxon>Arthropoda</taxon>
        <taxon>Crustacea</taxon>
        <taxon>Multicrustacea</taxon>
        <taxon>Malacostraca</taxon>
        <taxon>Eumalacostraca</taxon>
        <taxon>Eucarida</taxon>
        <taxon>Decapoda</taxon>
        <taxon>Pleocyemata</taxon>
        <taxon>Brachyura</taxon>
        <taxon>Eubrachyura</taxon>
        <taxon>Portunoidea</taxon>
        <taxon>Portunidae</taxon>
        <taxon>Portuninae</taxon>
        <taxon>Portunus</taxon>
    </lineage>
</organism>
<evidence type="ECO:0000313" key="2">
    <source>
        <dbReference type="EMBL" id="MPC96422.1"/>
    </source>
</evidence>
<dbReference type="Proteomes" id="UP000324222">
    <property type="component" value="Unassembled WGS sequence"/>
</dbReference>
<sequence length="44" mass="4866">MSPHVPSVMMGYWLLLGVGIEWSTCGGLMEPPMLVRALLHQLTL</sequence>
<dbReference type="EMBL" id="VSRR010105932">
    <property type="protein sequence ID" value="MPC96422.1"/>
    <property type="molecule type" value="Genomic_DNA"/>
</dbReference>
<evidence type="ECO:0000313" key="3">
    <source>
        <dbReference type="Proteomes" id="UP000324222"/>
    </source>
</evidence>
<dbReference type="AlphaFoldDB" id="A0A5B7JJN4"/>
<keyword evidence="1" id="KW-0732">Signal</keyword>
<feature type="chain" id="PRO_5022663842" evidence="1">
    <location>
        <begin position="20"/>
        <end position="44"/>
    </location>
</feature>
<feature type="signal peptide" evidence="1">
    <location>
        <begin position="1"/>
        <end position="19"/>
    </location>
</feature>
<gene>
    <name evidence="2" type="ORF">E2C01_091680</name>
</gene>
<comment type="caution">
    <text evidence="2">The sequence shown here is derived from an EMBL/GenBank/DDBJ whole genome shotgun (WGS) entry which is preliminary data.</text>
</comment>
<protein>
    <submittedName>
        <fullName evidence="2">Uncharacterized protein</fullName>
    </submittedName>
</protein>
<name>A0A5B7JJN4_PORTR</name>
<evidence type="ECO:0000256" key="1">
    <source>
        <dbReference type="SAM" id="SignalP"/>
    </source>
</evidence>
<keyword evidence="3" id="KW-1185">Reference proteome</keyword>